<comment type="function">
    <text evidence="1">Involved in endocytosis.</text>
</comment>
<comment type="similarity">
    <text evidence="2">Belongs to the YPP1 family.</text>
</comment>
<evidence type="ECO:0000256" key="2">
    <source>
        <dbReference type="ARBA" id="ARBA00038251"/>
    </source>
</evidence>
<dbReference type="GO" id="GO:0046854">
    <property type="term" value="P:phosphatidylinositol phosphate biosynthetic process"/>
    <property type="evidence" value="ECO:0007669"/>
    <property type="project" value="TreeGrafter"/>
</dbReference>
<keyword evidence="3" id="KW-0802">TPR repeat</keyword>
<accession>A0AAV2HRS1</accession>
<dbReference type="SUPFAM" id="SSF48452">
    <property type="entry name" value="TPR-like"/>
    <property type="match status" value="2"/>
</dbReference>
<proteinExistence type="inferred from homology"/>
<dbReference type="InterPro" id="IPR051722">
    <property type="entry name" value="Endocytosis_PI4K-reg_protein"/>
</dbReference>
<feature type="repeat" description="TPR" evidence="3">
    <location>
        <begin position="713"/>
        <end position="746"/>
    </location>
</feature>
<dbReference type="EMBL" id="CAXITT010000188">
    <property type="protein sequence ID" value="CAL1535001.1"/>
    <property type="molecule type" value="Genomic_DNA"/>
</dbReference>
<evidence type="ECO:0000256" key="1">
    <source>
        <dbReference type="ARBA" id="ARBA00002550"/>
    </source>
</evidence>
<feature type="domain" description="Tetratricopeptide repeat protein 7 N-terminal" evidence="4">
    <location>
        <begin position="1"/>
        <end position="367"/>
    </location>
</feature>
<dbReference type="InterPro" id="IPR019734">
    <property type="entry name" value="TPR_rpt"/>
</dbReference>
<evidence type="ECO:0000259" key="4">
    <source>
        <dbReference type="Pfam" id="PF19440"/>
    </source>
</evidence>
<sequence length="827" mass="93654">MASKAKTYRLESEIDKCRVECNWKKALELAKQGALKSTDLASVVNLLQSEATLEEYIEIHDPTNEENVLTARQALCEANEMLRQIASSSSQFKEQALLLLAKLQFCQGFYQVCLTTLEPVDLTAIALRESEGNSFKNTRMLYMVAESFAIKGKCLEKTKSSLKTKFKLSERDDEIITCYEIAGDLAFLCLQQRDKRPNTPQSMSPSSDSNNFIVTSLIEMAIKQVPAMHLKRGDEVKCINRYREMLRAVESRFAHDIRKTLALELAQLLLRSCSNSSYKPIDLLARGLNLKAPKPCVYSSEKLFIPKTLDEEVLLLLLIAEAVATREAVLERNEETHELTLTNITAIYDLLALVLVKRAQFGRLTESFEKAMRFSFQEFHIWYQFANSLISSSKYAQALPVLTECHRLAPQNWCVCLQAAQLCYEHLQLNQQGVEWSQTAIKCKVPKHQSARAHMALGIGLCLVAKDSRLNAERQKLNQQALDAFILAHELDPQDYLAAFHLALQYANLRKINIAIDYTKKSLELRSDFIHSLHLLTLLLSARKQHEEAMTLIQAALEEYPDNLSLLMTKAKLEKVVLGPEEALSTYQKMLRIWKDMHEQDVADDGSDSKSKARDKSTWDKRSLAQITLNEFSERGSGSIRAESYAASRMEKALSDLASSMNSSFQPRVGPQRSWVIQAQIWLNLAELYLSLNQVQEAQSCVQETFQLFPHSVYVFFMRGLVYEHKGCLSEAKTCYENAVSVNPTHTKSLYHLGIVLHKLGDNRLAEKTLRDAVNLDPCFHKAWFVLGTVLEATCQPEDASHCHLMGTNLESTCPVAPFNVIQRVMT</sequence>
<reference evidence="5 6" key="1">
    <citation type="submission" date="2024-04" db="EMBL/GenBank/DDBJ databases">
        <authorList>
            <consortium name="Genoscope - CEA"/>
            <person name="William W."/>
        </authorList>
    </citation>
    <scope>NUCLEOTIDE SEQUENCE [LARGE SCALE GENOMIC DNA]</scope>
</reference>
<dbReference type="Proteomes" id="UP001497497">
    <property type="component" value="Unassembled WGS sequence"/>
</dbReference>
<gene>
    <name evidence="5" type="ORF">GSLYS_00008961001</name>
</gene>
<dbReference type="PANTHER" id="PTHR23083:SF464">
    <property type="entry name" value="TETRATRICOPEPTIDE REPEAT DOMAIN 7, ISOFORM A"/>
    <property type="match status" value="1"/>
</dbReference>
<dbReference type="AlphaFoldDB" id="A0AAV2HRS1"/>
<dbReference type="Gene3D" id="1.25.40.10">
    <property type="entry name" value="Tetratricopeptide repeat domain"/>
    <property type="match status" value="3"/>
</dbReference>
<name>A0AAV2HRS1_LYMST</name>
<dbReference type="InterPro" id="IPR011990">
    <property type="entry name" value="TPR-like_helical_dom_sf"/>
</dbReference>
<dbReference type="PROSITE" id="PS50005">
    <property type="entry name" value="TPR"/>
    <property type="match status" value="3"/>
</dbReference>
<evidence type="ECO:0000313" key="6">
    <source>
        <dbReference type="Proteomes" id="UP001497497"/>
    </source>
</evidence>
<evidence type="ECO:0000256" key="3">
    <source>
        <dbReference type="PROSITE-ProRule" id="PRU00339"/>
    </source>
</evidence>
<evidence type="ECO:0000313" key="5">
    <source>
        <dbReference type="EMBL" id="CAL1535001.1"/>
    </source>
</evidence>
<feature type="repeat" description="TPR" evidence="3">
    <location>
        <begin position="679"/>
        <end position="712"/>
    </location>
</feature>
<organism evidence="5 6">
    <name type="scientific">Lymnaea stagnalis</name>
    <name type="common">Great pond snail</name>
    <name type="synonym">Helix stagnalis</name>
    <dbReference type="NCBI Taxonomy" id="6523"/>
    <lineage>
        <taxon>Eukaryota</taxon>
        <taxon>Metazoa</taxon>
        <taxon>Spiralia</taxon>
        <taxon>Lophotrochozoa</taxon>
        <taxon>Mollusca</taxon>
        <taxon>Gastropoda</taxon>
        <taxon>Heterobranchia</taxon>
        <taxon>Euthyneura</taxon>
        <taxon>Panpulmonata</taxon>
        <taxon>Hygrophila</taxon>
        <taxon>Lymnaeoidea</taxon>
        <taxon>Lymnaeidae</taxon>
        <taxon>Lymnaea</taxon>
    </lineage>
</organism>
<feature type="repeat" description="TPR" evidence="3">
    <location>
        <begin position="747"/>
        <end position="780"/>
    </location>
</feature>
<comment type="caution">
    <text evidence="5">The sequence shown here is derived from an EMBL/GenBank/DDBJ whole genome shotgun (WGS) entry which is preliminary data.</text>
</comment>
<keyword evidence="6" id="KW-1185">Reference proteome</keyword>
<dbReference type="GO" id="GO:0005886">
    <property type="term" value="C:plasma membrane"/>
    <property type="evidence" value="ECO:0007669"/>
    <property type="project" value="TreeGrafter"/>
</dbReference>
<dbReference type="GO" id="GO:0072659">
    <property type="term" value="P:protein localization to plasma membrane"/>
    <property type="evidence" value="ECO:0007669"/>
    <property type="project" value="TreeGrafter"/>
</dbReference>
<dbReference type="PANTHER" id="PTHR23083">
    <property type="entry name" value="TETRATRICOPEPTIDE REPEAT PROTEIN, TPR"/>
    <property type="match status" value="1"/>
</dbReference>
<dbReference type="SMART" id="SM00028">
    <property type="entry name" value="TPR"/>
    <property type="match status" value="7"/>
</dbReference>
<dbReference type="InterPro" id="IPR045819">
    <property type="entry name" value="TTC7_N"/>
</dbReference>
<dbReference type="Pfam" id="PF13181">
    <property type="entry name" value="TPR_8"/>
    <property type="match status" value="3"/>
</dbReference>
<protein>
    <recommendedName>
        <fullName evidence="4">Tetratricopeptide repeat protein 7 N-terminal domain-containing protein</fullName>
    </recommendedName>
</protein>
<dbReference type="Pfam" id="PF19440">
    <property type="entry name" value="TTC7_N"/>
    <property type="match status" value="1"/>
</dbReference>